<reference evidence="1 2" key="1">
    <citation type="submission" date="2018-08" db="EMBL/GenBank/DDBJ databases">
        <title>Isolation, diversity and antifungal activity of Actinobacteria from wheat.</title>
        <authorList>
            <person name="Han C."/>
        </authorList>
    </citation>
    <scope>NUCLEOTIDE SEQUENCE [LARGE SCALE GENOMIC DNA]</scope>
    <source>
        <strain evidence="1 2">NEAU-YY421</strain>
    </source>
</reference>
<comment type="caution">
    <text evidence="1">The sequence shown here is derived from an EMBL/GenBank/DDBJ whole genome shotgun (WGS) entry which is preliminary data.</text>
</comment>
<dbReference type="Proteomes" id="UP000263094">
    <property type="component" value="Unassembled WGS sequence"/>
</dbReference>
<gene>
    <name evidence="1" type="ORF">DY218_10775</name>
</gene>
<evidence type="ECO:0000313" key="2">
    <source>
        <dbReference type="Proteomes" id="UP000263094"/>
    </source>
</evidence>
<sequence length="75" mass="8046">MRSGSDGVAGDWTGLWLPCGPSSGPPRSVLRTVLLVQGASRADGHVPSAEMRSPLVRAPIWKGYSLEHPMPCHRL</sequence>
<proteinExistence type="predicted"/>
<organism evidence="1 2">
    <name type="scientific">Streptomyces triticagri</name>
    <dbReference type="NCBI Taxonomy" id="2293568"/>
    <lineage>
        <taxon>Bacteria</taxon>
        <taxon>Bacillati</taxon>
        <taxon>Actinomycetota</taxon>
        <taxon>Actinomycetes</taxon>
        <taxon>Kitasatosporales</taxon>
        <taxon>Streptomycetaceae</taxon>
        <taxon>Streptomyces</taxon>
    </lineage>
</organism>
<evidence type="ECO:0000313" key="1">
    <source>
        <dbReference type="EMBL" id="RFU86696.1"/>
    </source>
</evidence>
<dbReference type="AlphaFoldDB" id="A0A372M6Y3"/>
<dbReference type="EMBL" id="QUAK01000060">
    <property type="protein sequence ID" value="RFU86696.1"/>
    <property type="molecule type" value="Genomic_DNA"/>
</dbReference>
<accession>A0A372M6Y3</accession>
<name>A0A372M6Y3_9ACTN</name>
<protein>
    <submittedName>
        <fullName evidence="1">Uncharacterized protein</fullName>
    </submittedName>
</protein>
<keyword evidence="2" id="KW-1185">Reference proteome</keyword>